<keyword evidence="5 8" id="KW-1133">Transmembrane helix</keyword>
<dbReference type="InterPro" id="IPR038430">
    <property type="entry name" value="NDAH_ubi_oxred_su3_sf"/>
</dbReference>
<evidence type="ECO:0000256" key="7">
    <source>
        <dbReference type="RuleBase" id="RU003639"/>
    </source>
</evidence>
<reference evidence="9 10" key="1">
    <citation type="journal article" date="2016" name="Nat. Commun.">
        <title>Thousands of microbial genomes shed light on interconnected biogeochemical processes in an aquifer system.</title>
        <authorList>
            <person name="Anantharaman K."/>
            <person name="Brown C.T."/>
            <person name="Hug L.A."/>
            <person name="Sharon I."/>
            <person name="Castelle C.J."/>
            <person name="Probst A.J."/>
            <person name="Thomas B.C."/>
            <person name="Singh A."/>
            <person name="Wilkins M.J."/>
            <person name="Karaoz U."/>
            <person name="Brodie E.L."/>
            <person name="Williams K.H."/>
            <person name="Hubbard S.S."/>
            <person name="Banfield J.F."/>
        </authorList>
    </citation>
    <scope>NUCLEOTIDE SEQUENCE [LARGE SCALE GENOMIC DNA]</scope>
</reference>
<evidence type="ECO:0000256" key="8">
    <source>
        <dbReference type="SAM" id="Phobius"/>
    </source>
</evidence>
<evidence type="ECO:0000256" key="5">
    <source>
        <dbReference type="ARBA" id="ARBA00022989"/>
    </source>
</evidence>
<comment type="similarity">
    <text evidence="2 7">Belongs to the complex I subunit 3 family.</text>
</comment>
<feature type="transmembrane region" description="Helical" evidence="8">
    <location>
        <begin position="92"/>
        <end position="115"/>
    </location>
</feature>
<dbReference type="EC" id="7.1.1.-" evidence="7"/>
<dbReference type="EMBL" id="MFNF01000001">
    <property type="protein sequence ID" value="OGH04740.1"/>
    <property type="molecule type" value="Genomic_DNA"/>
</dbReference>
<dbReference type="InterPro" id="IPR000440">
    <property type="entry name" value="NADH_UbQ/plastoQ_OxRdtase_su3"/>
</dbReference>
<comment type="subcellular location">
    <subcellularLocation>
        <location evidence="7">Cell membrane</location>
        <topology evidence="7">Multi-pass membrane protein</topology>
    </subcellularLocation>
    <subcellularLocation>
        <location evidence="1">Membrane</location>
    </subcellularLocation>
</comment>
<comment type="caution">
    <text evidence="9">The sequence shown here is derived from an EMBL/GenBank/DDBJ whole genome shotgun (WGS) entry which is preliminary data.</text>
</comment>
<keyword evidence="7" id="KW-0520">NAD</keyword>
<evidence type="ECO:0000256" key="2">
    <source>
        <dbReference type="ARBA" id="ARBA00008472"/>
    </source>
</evidence>
<feature type="transmembrane region" description="Helical" evidence="8">
    <location>
        <begin position="60"/>
        <end position="80"/>
    </location>
</feature>
<comment type="catalytic activity">
    <reaction evidence="7">
        <text>a quinone + NADH + 5 H(+)(in) = a quinol + NAD(+) + 4 H(+)(out)</text>
        <dbReference type="Rhea" id="RHEA:57888"/>
        <dbReference type="ChEBI" id="CHEBI:15378"/>
        <dbReference type="ChEBI" id="CHEBI:24646"/>
        <dbReference type="ChEBI" id="CHEBI:57540"/>
        <dbReference type="ChEBI" id="CHEBI:57945"/>
        <dbReference type="ChEBI" id="CHEBI:132124"/>
    </reaction>
</comment>
<evidence type="ECO:0000256" key="4">
    <source>
        <dbReference type="ARBA" id="ARBA00022692"/>
    </source>
</evidence>
<gene>
    <name evidence="9" type="ORF">A2557_07065</name>
</gene>
<feature type="transmembrane region" description="Helical" evidence="8">
    <location>
        <begin position="6"/>
        <end position="29"/>
    </location>
</feature>
<dbReference type="GO" id="GO:0005886">
    <property type="term" value="C:plasma membrane"/>
    <property type="evidence" value="ECO:0007669"/>
    <property type="project" value="UniProtKB-SubCell"/>
</dbReference>
<proteinExistence type="inferred from homology"/>
<dbReference type="Gene3D" id="1.20.58.1610">
    <property type="entry name" value="NADH:ubiquinone/plastoquinone oxidoreductase, chain 3"/>
    <property type="match status" value="1"/>
</dbReference>
<dbReference type="PANTHER" id="PTHR11058:SF9">
    <property type="entry name" value="NADH-UBIQUINONE OXIDOREDUCTASE CHAIN 3"/>
    <property type="match status" value="1"/>
</dbReference>
<evidence type="ECO:0000256" key="1">
    <source>
        <dbReference type="ARBA" id="ARBA00004370"/>
    </source>
</evidence>
<evidence type="ECO:0000313" key="9">
    <source>
        <dbReference type="EMBL" id="OGH04740.1"/>
    </source>
</evidence>
<comment type="function">
    <text evidence="7">NDH-1 shuttles electrons from NADH, via FMN and iron-sulfur (Fe-S) centers, to quinones in the respiratory chain.</text>
</comment>
<dbReference type="Proteomes" id="UP000177583">
    <property type="component" value="Unassembled WGS sequence"/>
</dbReference>
<keyword evidence="4 7" id="KW-0812">Transmembrane</keyword>
<dbReference type="PANTHER" id="PTHR11058">
    <property type="entry name" value="NADH-UBIQUINONE OXIDOREDUCTASE CHAIN 3"/>
    <property type="match status" value="1"/>
</dbReference>
<protein>
    <recommendedName>
        <fullName evidence="7">NADH-quinone oxidoreductase subunit</fullName>
        <ecNumber evidence="7">7.1.1.-</ecNumber>
    </recommendedName>
</protein>
<keyword evidence="7" id="KW-0874">Quinone</keyword>
<dbReference type="Pfam" id="PF00507">
    <property type="entry name" value="Oxidored_q4"/>
    <property type="match status" value="1"/>
</dbReference>
<evidence type="ECO:0000313" key="10">
    <source>
        <dbReference type="Proteomes" id="UP000177583"/>
    </source>
</evidence>
<organism evidence="9 10">
    <name type="scientific">Candidatus Lambdaproteobacteria bacterium RIFOXYD2_FULL_56_26</name>
    <dbReference type="NCBI Taxonomy" id="1817773"/>
    <lineage>
        <taxon>Bacteria</taxon>
        <taxon>Pseudomonadati</taxon>
        <taxon>Pseudomonadota</taxon>
        <taxon>Candidatus Lambdaproteobacteria</taxon>
    </lineage>
</organism>
<dbReference type="GO" id="GO:0030964">
    <property type="term" value="C:NADH dehydrogenase complex"/>
    <property type="evidence" value="ECO:0007669"/>
    <property type="project" value="TreeGrafter"/>
</dbReference>
<dbReference type="GO" id="GO:0008137">
    <property type="term" value="F:NADH dehydrogenase (ubiquinone) activity"/>
    <property type="evidence" value="ECO:0007669"/>
    <property type="project" value="InterPro"/>
</dbReference>
<evidence type="ECO:0000256" key="3">
    <source>
        <dbReference type="ARBA" id="ARBA00022448"/>
    </source>
</evidence>
<evidence type="ECO:0000256" key="6">
    <source>
        <dbReference type="ARBA" id="ARBA00023136"/>
    </source>
</evidence>
<keyword evidence="6 8" id="KW-0472">Membrane</keyword>
<sequence>MLLQFGIAFAVIGFMAAFIGLNLVVAKLLSPSNPSAGKSVPYDCGEAPVGVGYRQYNLRFYLVALVFVIFDVEIAFMYPVTAIFKDLTLEGWGGLAFAEILIFVAILTAGFVYSWKEGGLDWVREQIGAVKGAK</sequence>
<accession>A0A1F6H379</accession>
<name>A0A1F6H379_9PROT</name>
<dbReference type="GO" id="GO:0048038">
    <property type="term" value="F:quinone binding"/>
    <property type="evidence" value="ECO:0007669"/>
    <property type="project" value="UniProtKB-KW"/>
</dbReference>
<dbReference type="AlphaFoldDB" id="A0A1F6H379"/>
<keyword evidence="3" id="KW-0813">Transport</keyword>